<feature type="domain" description="HTH psq-type" evidence="1">
    <location>
        <begin position="13"/>
        <end position="52"/>
    </location>
</feature>
<evidence type="ECO:0000259" key="1">
    <source>
        <dbReference type="Pfam" id="PF05225"/>
    </source>
</evidence>
<dbReference type="InterPro" id="IPR007889">
    <property type="entry name" value="HTH_Psq"/>
</dbReference>
<evidence type="ECO:0000313" key="2">
    <source>
        <dbReference type="EMBL" id="KKA22228.1"/>
    </source>
</evidence>
<accession>A0A0F4YX89</accession>
<gene>
    <name evidence="2" type="ORF">T310_3746</name>
</gene>
<dbReference type="Pfam" id="PF05225">
    <property type="entry name" value="HTH_psq"/>
    <property type="match status" value="1"/>
</dbReference>
<dbReference type="GeneID" id="25316095"/>
<dbReference type="AlphaFoldDB" id="A0A0F4YX89"/>
<dbReference type="InterPro" id="IPR009057">
    <property type="entry name" value="Homeodomain-like_sf"/>
</dbReference>
<sequence>MPPKTADSAAHKEARIMLAIAAKKNGQISSTRAAKQAFDVPESTLRARLKVITLTFPEASNHNSQYPQAQPGYKDMPFLLHMERSYRHSEQHGREMQVSSFAPSLGDCPALGGFVALRFMVALVVEYT</sequence>
<dbReference type="GO" id="GO:0003677">
    <property type="term" value="F:DNA binding"/>
    <property type="evidence" value="ECO:0007669"/>
    <property type="project" value="InterPro"/>
</dbReference>
<comment type="caution">
    <text evidence="2">The sequence shown here is derived from an EMBL/GenBank/DDBJ whole genome shotgun (WGS) entry which is preliminary data.</text>
</comment>
<keyword evidence="3" id="KW-1185">Reference proteome</keyword>
<dbReference type="EMBL" id="LASV01000149">
    <property type="protein sequence ID" value="KKA22228.1"/>
    <property type="molecule type" value="Genomic_DNA"/>
</dbReference>
<reference evidence="2 3" key="1">
    <citation type="submission" date="2015-04" db="EMBL/GenBank/DDBJ databases">
        <authorList>
            <person name="Heijne W.H."/>
            <person name="Fedorova N.D."/>
            <person name="Nierman W.C."/>
            <person name="Vollebregt A.W."/>
            <person name="Zhao Z."/>
            <person name="Wu L."/>
            <person name="Kumar M."/>
            <person name="Stam H."/>
            <person name="van den Berg M.A."/>
            <person name="Pel H.J."/>
        </authorList>
    </citation>
    <scope>NUCLEOTIDE SEQUENCE [LARGE SCALE GENOMIC DNA]</scope>
    <source>
        <strain evidence="2 3">CBS 393.64</strain>
    </source>
</reference>
<dbReference type="OrthoDB" id="3786747at2759"/>
<organism evidence="2 3">
    <name type="scientific">Rasamsonia emersonii (strain ATCC 16479 / CBS 393.64 / IMI 116815)</name>
    <dbReference type="NCBI Taxonomy" id="1408163"/>
    <lineage>
        <taxon>Eukaryota</taxon>
        <taxon>Fungi</taxon>
        <taxon>Dikarya</taxon>
        <taxon>Ascomycota</taxon>
        <taxon>Pezizomycotina</taxon>
        <taxon>Eurotiomycetes</taxon>
        <taxon>Eurotiomycetidae</taxon>
        <taxon>Eurotiales</taxon>
        <taxon>Trichocomaceae</taxon>
        <taxon>Rasamsonia</taxon>
    </lineage>
</organism>
<dbReference type="SUPFAM" id="SSF46689">
    <property type="entry name" value="Homeodomain-like"/>
    <property type="match status" value="1"/>
</dbReference>
<dbReference type="Gene3D" id="1.10.10.60">
    <property type="entry name" value="Homeodomain-like"/>
    <property type="match status" value="1"/>
</dbReference>
<dbReference type="Proteomes" id="UP000053958">
    <property type="component" value="Unassembled WGS sequence"/>
</dbReference>
<protein>
    <recommendedName>
        <fullName evidence="1">HTH psq-type domain-containing protein</fullName>
    </recommendedName>
</protein>
<evidence type="ECO:0000313" key="3">
    <source>
        <dbReference type="Proteomes" id="UP000053958"/>
    </source>
</evidence>
<dbReference type="RefSeq" id="XP_013328840.1">
    <property type="nucleotide sequence ID" value="XM_013473386.1"/>
</dbReference>
<name>A0A0F4YX89_RASE3</name>
<proteinExistence type="predicted"/>